<accession>A0A5C6FLA6</accession>
<dbReference type="Proteomes" id="UP000316476">
    <property type="component" value="Unassembled WGS sequence"/>
</dbReference>
<dbReference type="AlphaFoldDB" id="A0A5C6FLA6"/>
<reference evidence="1 2" key="1">
    <citation type="submission" date="2019-02" db="EMBL/GenBank/DDBJ databases">
        <title>Deep-cultivation of Planctomycetes and their phenomic and genomic characterization uncovers novel biology.</title>
        <authorList>
            <person name="Wiegand S."/>
            <person name="Jogler M."/>
            <person name="Boedeker C."/>
            <person name="Pinto D."/>
            <person name="Vollmers J."/>
            <person name="Rivas-Marin E."/>
            <person name="Kohn T."/>
            <person name="Peeters S.H."/>
            <person name="Heuer A."/>
            <person name="Rast P."/>
            <person name="Oberbeckmann S."/>
            <person name="Bunk B."/>
            <person name="Jeske O."/>
            <person name="Meyerdierks A."/>
            <person name="Storesund J.E."/>
            <person name="Kallscheuer N."/>
            <person name="Luecker S."/>
            <person name="Lage O.M."/>
            <person name="Pohl T."/>
            <person name="Merkel B.J."/>
            <person name="Hornburger P."/>
            <person name="Mueller R.-W."/>
            <person name="Bruemmer F."/>
            <person name="Labrenz M."/>
            <person name="Spormann A.M."/>
            <person name="Op Den Camp H."/>
            <person name="Overmann J."/>
            <person name="Amann R."/>
            <person name="Jetten M.S.M."/>
            <person name="Mascher T."/>
            <person name="Medema M.H."/>
            <person name="Devos D.P."/>
            <person name="Kaster A.-K."/>
            <person name="Ovreas L."/>
            <person name="Rohde M."/>
            <person name="Galperin M.Y."/>
            <person name="Jogler C."/>
        </authorList>
    </citation>
    <scope>NUCLEOTIDE SEQUENCE [LARGE SCALE GENOMIC DNA]</scope>
    <source>
        <strain evidence="1 2">V7</strain>
    </source>
</reference>
<protein>
    <submittedName>
        <fullName evidence="1">Uncharacterized protein</fullName>
    </submittedName>
</protein>
<dbReference type="EMBL" id="SJPZ01000002">
    <property type="protein sequence ID" value="TWU62807.1"/>
    <property type="molecule type" value="Genomic_DNA"/>
</dbReference>
<gene>
    <name evidence="1" type="ORF">V7x_45430</name>
</gene>
<comment type="caution">
    <text evidence="1">The sequence shown here is derived from an EMBL/GenBank/DDBJ whole genome shotgun (WGS) entry which is preliminary data.</text>
</comment>
<organism evidence="1 2">
    <name type="scientific">Crateriforma conspicua</name>
    <dbReference type="NCBI Taxonomy" id="2527996"/>
    <lineage>
        <taxon>Bacteria</taxon>
        <taxon>Pseudomonadati</taxon>
        <taxon>Planctomycetota</taxon>
        <taxon>Planctomycetia</taxon>
        <taxon>Planctomycetales</taxon>
        <taxon>Planctomycetaceae</taxon>
        <taxon>Crateriforma</taxon>
    </lineage>
</organism>
<name>A0A5C6FLA6_9PLAN</name>
<sequence length="84" mass="9707">MAGGMDNDRKRDHVGMQWIWGRRLPTRYGNWAANLSCATFVFSTASLRPRNQFPWNRLPFSLSSVPPVASVPKFVVVWWLRVTD</sequence>
<evidence type="ECO:0000313" key="2">
    <source>
        <dbReference type="Proteomes" id="UP000316476"/>
    </source>
</evidence>
<proteinExistence type="predicted"/>
<evidence type="ECO:0000313" key="1">
    <source>
        <dbReference type="EMBL" id="TWU62807.1"/>
    </source>
</evidence>